<keyword evidence="2" id="KW-1185">Reference proteome</keyword>
<reference evidence="1 2" key="1">
    <citation type="submission" date="2019-09" db="EMBL/GenBank/DDBJ databases">
        <authorList>
            <person name="Cremers G."/>
        </authorList>
    </citation>
    <scope>NUCLEOTIDE SEQUENCE [LARGE SCALE GENOMIC DNA]</scope>
    <source>
        <strain evidence="1">4A</strain>
    </source>
</reference>
<sequence>MRKFSLFLWVGLLGLLGLPASGLAGEVRRAYELQPGGEYLALDRRVKVTKVWNLLNVPVKKSKTGNIQSLMYEKLYWNWGAITPEETAMRQGDIYVISWKNRGKPRDFLARFEYRQTKTREAVWSQVDFSRHAHGNVRSIFQVVGDDYTQHGRIYAWRFTLVNGSRIVAQAKSFIW</sequence>
<evidence type="ECO:0000313" key="2">
    <source>
        <dbReference type="Proteomes" id="UP000334923"/>
    </source>
</evidence>
<name>A0A5E6ME64_9BACT</name>
<protein>
    <submittedName>
        <fullName evidence="1">Uncharacterized protein</fullName>
    </submittedName>
</protein>
<proteinExistence type="predicted"/>
<dbReference type="EMBL" id="CABFVA020000086">
    <property type="protein sequence ID" value="VVM07264.1"/>
    <property type="molecule type" value="Genomic_DNA"/>
</dbReference>
<gene>
    <name evidence="1" type="ORF">MAMT_01633</name>
</gene>
<accession>A0A5E6ME64</accession>
<dbReference type="AlphaFoldDB" id="A0A5E6ME64"/>
<organism evidence="1 2">
    <name type="scientific">Methylacidimicrobium tartarophylax</name>
    <dbReference type="NCBI Taxonomy" id="1041768"/>
    <lineage>
        <taxon>Bacteria</taxon>
        <taxon>Pseudomonadati</taxon>
        <taxon>Verrucomicrobiota</taxon>
        <taxon>Methylacidimicrobium</taxon>
    </lineage>
</organism>
<dbReference type="OrthoDB" id="192436at2"/>
<dbReference type="Proteomes" id="UP000334923">
    <property type="component" value="Unassembled WGS sequence"/>
</dbReference>
<evidence type="ECO:0000313" key="1">
    <source>
        <dbReference type="EMBL" id="VVM07264.1"/>
    </source>
</evidence>
<dbReference type="RefSeq" id="WP_142660452.1">
    <property type="nucleotide sequence ID" value="NZ_CABFVA020000086.1"/>
</dbReference>